<dbReference type="Gene3D" id="1.25.40.20">
    <property type="entry name" value="Ankyrin repeat-containing domain"/>
    <property type="match status" value="4"/>
</dbReference>
<feature type="repeat" description="ANK" evidence="3">
    <location>
        <begin position="835"/>
        <end position="867"/>
    </location>
</feature>
<name>A0A9W8NLY8_9PEZI</name>
<evidence type="ECO:0000256" key="1">
    <source>
        <dbReference type="ARBA" id="ARBA00022737"/>
    </source>
</evidence>
<dbReference type="PROSITE" id="PS50088">
    <property type="entry name" value="ANK_REPEAT"/>
    <property type="match status" value="5"/>
</dbReference>
<evidence type="ECO:0000313" key="7">
    <source>
        <dbReference type="Proteomes" id="UP001148614"/>
    </source>
</evidence>
<feature type="domain" description="Clr5" evidence="5">
    <location>
        <begin position="3"/>
        <end position="55"/>
    </location>
</feature>
<keyword evidence="7" id="KW-1185">Reference proteome</keyword>
<proteinExistence type="predicted"/>
<dbReference type="Proteomes" id="UP001148614">
    <property type="component" value="Unassembled WGS sequence"/>
</dbReference>
<feature type="repeat" description="ANK" evidence="3">
    <location>
        <begin position="598"/>
        <end position="627"/>
    </location>
</feature>
<dbReference type="SMART" id="SM00248">
    <property type="entry name" value="ANK"/>
    <property type="match status" value="12"/>
</dbReference>
<feature type="repeat" description="ANK" evidence="3">
    <location>
        <begin position="1010"/>
        <end position="1042"/>
    </location>
</feature>
<feature type="region of interest" description="Disordered" evidence="4">
    <location>
        <begin position="1205"/>
        <end position="1284"/>
    </location>
</feature>
<keyword evidence="1" id="KW-0677">Repeat</keyword>
<comment type="caution">
    <text evidence="6">The sequence shown here is derived from an EMBL/GenBank/DDBJ whole genome shotgun (WGS) entry which is preliminary data.</text>
</comment>
<dbReference type="PANTHER" id="PTHR24198:SF165">
    <property type="entry name" value="ANKYRIN REPEAT-CONTAINING PROTEIN-RELATED"/>
    <property type="match status" value="1"/>
</dbReference>
<dbReference type="InterPro" id="IPR025676">
    <property type="entry name" value="Clr5_dom"/>
</dbReference>
<dbReference type="PRINTS" id="PR01415">
    <property type="entry name" value="ANKYRIN"/>
</dbReference>
<keyword evidence="2 3" id="KW-0040">ANK repeat</keyword>
<dbReference type="EMBL" id="JANPWZ010000154">
    <property type="protein sequence ID" value="KAJ3578922.1"/>
    <property type="molecule type" value="Genomic_DNA"/>
</dbReference>
<sequence>MASDDWEQHKVRIVLMYCLEKKSLQQIVSYMKEHHNFNKKSNQYEYRLRTWGIRKNATKDVWSYVAHRVQKRKKIDKRSKVLLYGVPVPDERLRKEIQRYTIIPTATDFGIQVASPQAPGKDIVHIRSPSVTSFESMWPETLPWFQFEQRFRIMLRMSSSSLIALVGAFKLKTRGKIYQKERGLWSLFPITGDISMLRQSISDYSKLVPRSDQEINQKPEAPARVKNFGSMATSFLEAILFRLSNNISLCPGGASSSDLLAVQIVEGLSRSYPQIVSSLLSDCSETANAIKEELYKSAIRQKNYAIISRLLECGVDPDLSIQVVVGEYSRFSLQRGKIQLHFRGWTNETRGIELAAMTTDTRLGKMLLGAGANANLLGHDTWRPPEGQNWSPLGLIGLHSGYRANFDDALEFAYMLIEQGATVNPSIPPRREAMMSSPLDVAIARHDNLLVELIIRQGGNKTLYAYAKEELKDAGWFSPQLRPLGVRASPLLVAIVSGNNEVTEQLLQPILLQQAQFPRNFFEDIFVASCLAGDAAVTSRLLLSLDLDLNEYWADGITPLVATAWNPDLTIARLLLAAGANIGPERRTDGRHYTTQITVPTPIHVAAFHGNAELVRMLIDRGASCNVTILRDKPKGIYFPEDGRYTWLLPLGISSPLHLALKSEDVETISLLLPNSELIGGELVQAIRLGNQRIISELLCRGADVLSTDKDGKAVLDSAVEKCDAEIISLFFASGGKYKSSALYQAIKVAIESGDNSLIKVLLGYRSAGPIDNHEASCLVLALEESEWDLVYELLSSFTSGPSPSFYRPSIELANGESRDTNSSFHVYDTNAKDAGITPLWAAYLSGHVPIVEKMLQQGYSLQASDEISFSLSVMEYNDDRSDSIMKLLLSTNQPAKMSLAGRQMLLFCAIKSYNVDEARMREYIKLVDSLNFALHPHFDLMRSPLGWAIVLDKSSLVSTLIDAGASAGYVNYEEINLESALSLAAYRGNVEIAKLLIDREANGNGPPSHATAALTSAALSGHLTILKILIDHGADMNSLSGSFISRTALESAAMSGRLDVIQLFIERGVNVGGKVRIHYIRSILFARSNGHYVVANLLTNYGSWTQKDQMIYDRPSTGDHFGIFQYDEQLRDWHHRREDIYRDRLYRIYSQPTVSSAEPGTCDSSSGEEEEADKTSVGALTLQHEMDQETDEWLRTVSDTFGDPAGFNIGHEDESSSPIALPLRPGNRVTTEPNSPQQPSDGYGETETEELAGTNAEGEKSGQQDNIDSEPTARERERSVIRD</sequence>
<accession>A0A9W8NLY8</accession>
<feature type="repeat" description="ANK" evidence="3">
    <location>
        <begin position="555"/>
        <end position="587"/>
    </location>
</feature>
<dbReference type="Pfam" id="PF00023">
    <property type="entry name" value="Ank"/>
    <property type="match status" value="1"/>
</dbReference>
<dbReference type="SUPFAM" id="SSF48403">
    <property type="entry name" value="Ankyrin repeat"/>
    <property type="match status" value="3"/>
</dbReference>
<evidence type="ECO:0000256" key="3">
    <source>
        <dbReference type="PROSITE-ProRule" id="PRU00023"/>
    </source>
</evidence>
<feature type="compositionally biased region" description="Polar residues" evidence="4">
    <location>
        <begin position="1154"/>
        <end position="1166"/>
    </location>
</feature>
<evidence type="ECO:0000256" key="2">
    <source>
        <dbReference type="ARBA" id="ARBA00023043"/>
    </source>
</evidence>
<dbReference type="PANTHER" id="PTHR24198">
    <property type="entry name" value="ANKYRIN REPEAT AND PROTEIN KINASE DOMAIN-CONTAINING PROTEIN"/>
    <property type="match status" value="1"/>
</dbReference>
<feature type="compositionally biased region" description="Basic and acidic residues" evidence="4">
    <location>
        <begin position="1272"/>
        <end position="1284"/>
    </location>
</feature>
<feature type="repeat" description="ANK" evidence="3">
    <location>
        <begin position="1045"/>
        <end position="1077"/>
    </location>
</feature>
<dbReference type="VEuPathDB" id="FungiDB:F4678DRAFT_135985"/>
<evidence type="ECO:0000259" key="5">
    <source>
        <dbReference type="Pfam" id="PF14420"/>
    </source>
</evidence>
<dbReference type="Pfam" id="PF12796">
    <property type="entry name" value="Ank_2"/>
    <property type="match status" value="1"/>
</dbReference>
<dbReference type="PROSITE" id="PS50297">
    <property type="entry name" value="ANK_REP_REGION"/>
    <property type="match status" value="3"/>
</dbReference>
<protein>
    <recommendedName>
        <fullName evidence="5">Clr5 domain-containing protein</fullName>
    </recommendedName>
</protein>
<reference evidence="6" key="1">
    <citation type="submission" date="2022-07" db="EMBL/GenBank/DDBJ databases">
        <title>Genome Sequence of Xylaria arbuscula.</title>
        <authorList>
            <person name="Buettner E."/>
        </authorList>
    </citation>
    <scope>NUCLEOTIDE SEQUENCE</scope>
    <source>
        <strain evidence="6">VT107</strain>
    </source>
</reference>
<evidence type="ECO:0000256" key="4">
    <source>
        <dbReference type="SAM" id="MobiDB-lite"/>
    </source>
</evidence>
<evidence type="ECO:0000313" key="6">
    <source>
        <dbReference type="EMBL" id="KAJ3578922.1"/>
    </source>
</evidence>
<dbReference type="Pfam" id="PF14420">
    <property type="entry name" value="Clr5"/>
    <property type="match status" value="1"/>
</dbReference>
<feature type="compositionally biased region" description="Polar residues" evidence="4">
    <location>
        <begin position="1229"/>
        <end position="1241"/>
    </location>
</feature>
<dbReference type="InterPro" id="IPR036770">
    <property type="entry name" value="Ankyrin_rpt-contain_sf"/>
</dbReference>
<dbReference type="InterPro" id="IPR002110">
    <property type="entry name" value="Ankyrin_rpt"/>
</dbReference>
<gene>
    <name evidence="6" type="ORF">NPX13_g1646</name>
</gene>
<organism evidence="6 7">
    <name type="scientific">Xylaria arbuscula</name>
    <dbReference type="NCBI Taxonomy" id="114810"/>
    <lineage>
        <taxon>Eukaryota</taxon>
        <taxon>Fungi</taxon>
        <taxon>Dikarya</taxon>
        <taxon>Ascomycota</taxon>
        <taxon>Pezizomycotina</taxon>
        <taxon>Sordariomycetes</taxon>
        <taxon>Xylariomycetidae</taxon>
        <taxon>Xylariales</taxon>
        <taxon>Xylariaceae</taxon>
        <taxon>Xylaria</taxon>
    </lineage>
</organism>
<feature type="region of interest" description="Disordered" evidence="4">
    <location>
        <begin position="1154"/>
        <end position="1177"/>
    </location>
</feature>